<sequence length="199" mass="20403">MSLNTVKSLYGVELGTSAAKKAVITDKDNKIDSLDMTEIKVNGVVMKLQGLTESPLQTAEVFFTQTAANAVHTGSVTLPAGSTLVDIIVHAVAVWDSGTSATMKVGDAADDDAYFTAIDLKATDLLAGEGIARGLTGGQEGADWGGGESAGDHFDRAYLATARVISGIITDVNAAGVAGRTRMTVVFSLPTTPVAATVV</sequence>
<dbReference type="AlphaFoldDB" id="A0A0F9NV67"/>
<reference evidence="1" key="1">
    <citation type="journal article" date="2015" name="Nature">
        <title>Complex archaea that bridge the gap between prokaryotes and eukaryotes.</title>
        <authorList>
            <person name="Spang A."/>
            <person name="Saw J.H."/>
            <person name="Jorgensen S.L."/>
            <person name="Zaremba-Niedzwiedzka K."/>
            <person name="Martijn J."/>
            <person name="Lind A.E."/>
            <person name="van Eijk R."/>
            <person name="Schleper C."/>
            <person name="Guy L."/>
            <person name="Ettema T.J."/>
        </authorList>
    </citation>
    <scope>NUCLEOTIDE SEQUENCE</scope>
</reference>
<organism evidence="1">
    <name type="scientific">marine sediment metagenome</name>
    <dbReference type="NCBI Taxonomy" id="412755"/>
    <lineage>
        <taxon>unclassified sequences</taxon>
        <taxon>metagenomes</taxon>
        <taxon>ecological metagenomes</taxon>
    </lineage>
</organism>
<dbReference type="EMBL" id="LAZR01003659">
    <property type="protein sequence ID" value="KKN15977.1"/>
    <property type="molecule type" value="Genomic_DNA"/>
</dbReference>
<gene>
    <name evidence="1" type="ORF">LCGC14_0980510</name>
</gene>
<evidence type="ECO:0000313" key="1">
    <source>
        <dbReference type="EMBL" id="KKN15977.1"/>
    </source>
</evidence>
<protein>
    <submittedName>
        <fullName evidence="1">Uncharacterized protein</fullName>
    </submittedName>
</protein>
<accession>A0A0F9NV67</accession>
<proteinExistence type="predicted"/>
<name>A0A0F9NV67_9ZZZZ</name>
<comment type="caution">
    <text evidence="1">The sequence shown here is derived from an EMBL/GenBank/DDBJ whole genome shotgun (WGS) entry which is preliminary data.</text>
</comment>